<dbReference type="InterPro" id="IPR025715">
    <property type="entry name" value="FoP_C"/>
</dbReference>
<name>A0A9P1M6X8_9PEZI</name>
<feature type="compositionally biased region" description="Low complexity" evidence="3">
    <location>
        <begin position="220"/>
        <end position="241"/>
    </location>
</feature>
<feature type="compositionally biased region" description="Basic and acidic residues" evidence="3">
    <location>
        <begin position="1"/>
        <end position="14"/>
    </location>
</feature>
<evidence type="ECO:0000313" key="5">
    <source>
        <dbReference type="EMBL" id="CAI4212531.1"/>
    </source>
</evidence>
<accession>A0A9P1M6X8</accession>
<evidence type="ECO:0000256" key="3">
    <source>
        <dbReference type="SAM" id="MobiDB-lite"/>
    </source>
</evidence>
<evidence type="ECO:0000256" key="1">
    <source>
        <dbReference type="ARBA" id="ARBA00022884"/>
    </source>
</evidence>
<feature type="region of interest" description="Disordered" evidence="3">
    <location>
        <begin position="160"/>
        <end position="241"/>
    </location>
</feature>
<reference evidence="5" key="1">
    <citation type="submission" date="2022-11" db="EMBL/GenBank/DDBJ databases">
        <authorList>
            <person name="Scott C."/>
            <person name="Bruce N."/>
        </authorList>
    </citation>
    <scope>NUCLEOTIDE SEQUENCE</scope>
</reference>
<dbReference type="PANTHER" id="PTHR19965">
    <property type="entry name" value="RNA AND EXPORT FACTOR BINDING PROTEIN"/>
    <property type="match status" value="1"/>
</dbReference>
<dbReference type="AlphaFoldDB" id="A0A9P1M6X8"/>
<evidence type="ECO:0000256" key="2">
    <source>
        <dbReference type="PROSITE-ProRule" id="PRU00176"/>
    </source>
</evidence>
<dbReference type="GO" id="GO:0005634">
    <property type="term" value="C:nucleus"/>
    <property type="evidence" value="ECO:0007669"/>
    <property type="project" value="TreeGrafter"/>
</dbReference>
<evidence type="ECO:0000313" key="6">
    <source>
        <dbReference type="Proteomes" id="UP000838763"/>
    </source>
</evidence>
<feature type="compositionally biased region" description="Low complexity" evidence="3">
    <location>
        <begin position="165"/>
        <end position="175"/>
    </location>
</feature>
<dbReference type="InterPro" id="IPR000504">
    <property type="entry name" value="RRM_dom"/>
</dbReference>
<dbReference type="InterPro" id="IPR051229">
    <property type="entry name" value="ALYREF_mRNA_export"/>
</dbReference>
<evidence type="ECO:0000259" key="4">
    <source>
        <dbReference type="PROSITE" id="PS50102"/>
    </source>
</evidence>
<feature type="region of interest" description="Disordered" evidence="3">
    <location>
        <begin position="1"/>
        <end position="70"/>
    </location>
</feature>
<gene>
    <name evidence="5" type="ORF">PPNO1_LOCUS2287</name>
</gene>
<dbReference type="InterPro" id="IPR012677">
    <property type="entry name" value="Nucleotide-bd_a/b_plait_sf"/>
</dbReference>
<feature type="domain" description="RRM" evidence="4">
    <location>
        <begin position="69"/>
        <end position="147"/>
    </location>
</feature>
<sequence length="264" mass="27605">MSGKLDKSLDELLTSRRGGARRRGPQRRASSGRNPAPAAPVGGVQKTSKATRASAAKPTSKGPALPGDSKIIVSNLPKDVTEQQIKEYFVQSVGAIKRVELSYGPNSQSRGIANVTFSKPDGASKAFQKLNGLLVDNRPIKIEIVVGAAQAASVIPKPKTLAERAAPPKAQPKSAATDKVGTAKAGQGAGRARGKRRGRSARPAKKTAEELDSEMADYFGAGENNAAAGGSGDNAQAAAPRRATAMLPWRTIFWYVEPADNLSP</sequence>
<dbReference type="Gene3D" id="3.30.70.330">
    <property type="match status" value="1"/>
</dbReference>
<dbReference type="GO" id="GO:0003729">
    <property type="term" value="F:mRNA binding"/>
    <property type="evidence" value="ECO:0007669"/>
    <property type="project" value="TreeGrafter"/>
</dbReference>
<dbReference type="Proteomes" id="UP000838763">
    <property type="component" value="Unassembled WGS sequence"/>
</dbReference>
<dbReference type="PROSITE" id="PS50102">
    <property type="entry name" value="RRM"/>
    <property type="match status" value="1"/>
</dbReference>
<dbReference type="InterPro" id="IPR034357">
    <property type="entry name" value="Yra1/Mlo3_RRM"/>
</dbReference>
<keyword evidence="1 2" id="KW-0694">RNA-binding</keyword>
<keyword evidence="6" id="KW-1185">Reference proteome</keyword>
<dbReference type="EMBL" id="CALLCH030000005">
    <property type="protein sequence ID" value="CAI4212531.1"/>
    <property type="molecule type" value="Genomic_DNA"/>
</dbReference>
<organism evidence="5 6">
    <name type="scientific">Parascedosporium putredinis</name>
    <dbReference type="NCBI Taxonomy" id="1442378"/>
    <lineage>
        <taxon>Eukaryota</taxon>
        <taxon>Fungi</taxon>
        <taxon>Dikarya</taxon>
        <taxon>Ascomycota</taxon>
        <taxon>Pezizomycotina</taxon>
        <taxon>Sordariomycetes</taxon>
        <taxon>Hypocreomycetidae</taxon>
        <taxon>Microascales</taxon>
        <taxon>Microascaceae</taxon>
        <taxon>Parascedosporium</taxon>
    </lineage>
</organism>
<dbReference type="PANTHER" id="PTHR19965:SF35">
    <property type="entry name" value="RNA ANNEALING PROTEIN YRA1"/>
    <property type="match status" value="1"/>
</dbReference>
<dbReference type="CDD" id="cd12267">
    <property type="entry name" value="RRM_YRA1_MLO3"/>
    <property type="match status" value="1"/>
</dbReference>
<dbReference type="InterPro" id="IPR035979">
    <property type="entry name" value="RBD_domain_sf"/>
</dbReference>
<feature type="compositionally biased region" description="Low complexity" evidence="3">
    <location>
        <begin position="46"/>
        <end position="61"/>
    </location>
</feature>
<comment type="caution">
    <text evidence="5">The sequence shown here is derived from an EMBL/GenBank/DDBJ whole genome shotgun (WGS) entry which is preliminary data.</text>
</comment>
<dbReference type="OrthoDB" id="346839at2759"/>
<protein>
    <recommendedName>
        <fullName evidence="4">RRM domain-containing protein</fullName>
    </recommendedName>
</protein>
<dbReference type="SMART" id="SM01218">
    <property type="entry name" value="FoP_duplication"/>
    <property type="match status" value="1"/>
</dbReference>
<dbReference type="Pfam" id="PF00076">
    <property type="entry name" value="RRM_1"/>
    <property type="match status" value="1"/>
</dbReference>
<proteinExistence type="predicted"/>
<dbReference type="SUPFAM" id="SSF54928">
    <property type="entry name" value="RNA-binding domain, RBD"/>
    <property type="match status" value="1"/>
</dbReference>
<feature type="compositionally biased region" description="Basic residues" evidence="3">
    <location>
        <begin position="192"/>
        <end position="205"/>
    </location>
</feature>
<dbReference type="SMART" id="SM00360">
    <property type="entry name" value="RRM"/>
    <property type="match status" value="1"/>
</dbReference>